<dbReference type="Gene3D" id="3.30.565.10">
    <property type="entry name" value="Histidine kinase-like ATPase, C-terminal domain"/>
    <property type="match status" value="1"/>
</dbReference>
<feature type="domain" description="DNA mismatch repair protein S5" evidence="7">
    <location>
        <begin position="210"/>
        <end position="328"/>
    </location>
</feature>
<dbReference type="InterPro" id="IPR002099">
    <property type="entry name" value="MutL/Mlh/PMS"/>
</dbReference>
<dbReference type="InterPro" id="IPR036890">
    <property type="entry name" value="HATPase_C_sf"/>
</dbReference>
<dbReference type="CDD" id="cd16926">
    <property type="entry name" value="HATPase_MutL-MLH-PMS-like"/>
    <property type="match status" value="1"/>
</dbReference>
<dbReference type="GO" id="GO:0030983">
    <property type="term" value="F:mismatched DNA binding"/>
    <property type="evidence" value="ECO:0007669"/>
    <property type="project" value="InterPro"/>
</dbReference>
<evidence type="ECO:0000256" key="1">
    <source>
        <dbReference type="ARBA" id="ARBA00006082"/>
    </source>
</evidence>
<dbReference type="AlphaFoldDB" id="J7IZA7"/>
<dbReference type="GO" id="GO:0016887">
    <property type="term" value="F:ATP hydrolysis activity"/>
    <property type="evidence" value="ECO:0007669"/>
    <property type="project" value="InterPro"/>
</dbReference>
<dbReference type="SUPFAM" id="SSF54211">
    <property type="entry name" value="Ribosomal protein S5 domain 2-like"/>
    <property type="match status" value="1"/>
</dbReference>
<feature type="domain" description="MutL C-terminal dimerisation" evidence="6">
    <location>
        <begin position="476"/>
        <end position="619"/>
    </location>
</feature>
<dbReference type="HOGENOM" id="CLU_004131_4_2_9"/>
<dbReference type="Gene3D" id="3.30.1370.100">
    <property type="entry name" value="MutL, C-terminal domain, regulatory subdomain"/>
    <property type="match status" value="1"/>
</dbReference>
<dbReference type="HAMAP" id="MF_00149">
    <property type="entry name" value="DNA_mis_repair"/>
    <property type="match status" value="1"/>
</dbReference>
<dbReference type="SMART" id="SM00853">
    <property type="entry name" value="MutL_C"/>
    <property type="match status" value="1"/>
</dbReference>
<protein>
    <recommendedName>
        <fullName evidence="4">DNA mismatch repair protein MutL</fullName>
    </recommendedName>
</protein>
<keyword evidence="9" id="KW-1185">Reference proteome</keyword>
<dbReference type="Proteomes" id="UP000005262">
    <property type="component" value="Chromosome"/>
</dbReference>
<dbReference type="Gene3D" id="3.30.230.10">
    <property type="match status" value="1"/>
</dbReference>
<evidence type="ECO:0000313" key="9">
    <source>
        <dbReference type="Proteomes" id="UP000005262"/>
    </source>
</evidence>
<dbReference type="InterPro" id="IPR014721">
    <property type="entry name" value="Ribsml_uS5_D2-typ_fold_subgr"/>
</dbReference>
<evidence type="ECO:0000259" key="6">
    <source>
        <dbReference type="SMART" id="SM00853"/>
    </source>
</evidence>
<evidence type="ECO:0000256" key="2">
    <source>
        <dbReference type="ARBA" id="ARBA00022763"/>
    </source>
</evidence>
<dbReference type="Pfam" id="PF13589">
    <property type="entry name" value="HATPase_c_3"/>
    <property type="match status" value="1"/>
</dbReference>
<evidence type="ECO:0000256" key="4">
    <source>
        <dbReference type="HAMAP-Rule" id="MF_00149"/>
    </source>
</evidence>
<evidence type="ECO:0000313" key="8">
    <source>
        <dbReference type="EMBL" id="AFQ44388.1"/>
    </source>
</evidence>
<sequence>MTPVIHILDAHSANQIAAGEVVERPASVVKELVENSIDAGAKHIDISIEGNGVPMIRVRDDGCGIGTKDLPLAVIRHATSKITTIEDLDHLKTLGFRGEALPSIASVSRLQISSRPADEVAGLSLTLNDAGQGEYEEIGCPIGTAVTVRDLFFNTPARLKFLKSTPTEFGLISDTIGRIALAHPEIAFTLTHPSQIVLQTTGRGDLREAIAAVLGHSIARQLMPITARHEKWQLEGFISPPNLVRSSKQSQYFMLNGRTVRSSILSRALTEGYHTLIPVKLHPIVVLHLTVSPGDYDVNVHPTKMDVRFKEEQGLSQFIKEAVYHTLLNSKPLPSMQTQPTQTTQSNIPTPVSFSRPESLARPLSSYSDLKLRESEPPIPQVINSGQSVKSNQTKTYEQPKIDFLHQLPITEKKLNSLPQETMLSHDSLNKKKVDQAQPIGAEYQKDDQIKSLKIENQKDIILNTSAGESLNHMWPLTQLFNTYILATDGKVLIMIDQHAAHERINYERLLKEFKAADQFSQTLLIPIPMEFTLQEEQVLLENLWILNEMGFIIEQFGSRTYLLRGIPVQTGSFQADEMLRQFIENVLMKDSPPTFDKILEEWIYMLACKESIKAQDSLNLPEMEQLIASLSRTENPYTCPHGRPTMVTMTRSELEKRFYRT</sequence>
<proteinExistence type="inferred from homology"/>
<dbReference type="OrthoDB" id="9763467at2"/>
<dbReference type="EMBL" id="CP003629">
    <property type="protein sequence ID" value="AFQ44388.1"/>
    <property type="molecule type" value="Genomic_DNA"/>
</dbReference>
<dbReference type="CDD" id="cd00782">
    <property type="entry name" value="MutL_Trans"/>
    <property type="match status" value="1"/>
</dbReference>
<dbReference type="SMART" id="SM01340">
    <property type="entry name" value="DNA_mis_repair"/>
    <property type="match status" value="1"/>
</dbReference>
<dbReference type="Gene3D" id="3.30.1540.20">
    <property type="entry name" value="MutL, C-terminal domain, dimerisation subdomain"/>
    <property type="match status" value="1"/>
</dbReference>
<dbReference type="STRING" id="768704.Desmer_2470"/>
<dbReference type="GO" id="GO:0005524">
    <property type="term" value="F:ATP binding"/>
    <property type="evidence" value="ECO:0007669"/>
    <property type="project" value="InterPro"/>
</dbReference>
<comment type="function">
    <text evidence="4">This protein is involved in the repair of mismatches in DNA. It is required for dam-dependent methyl-directed DNA mismatch repair. May act as a 'molecular matchmaker', a protein that promotes the formation of a stable complex between two or more DNA-binding proteins in an ATP-dependent manner without itself being part of a final effector complex.</text>
</comment>
<dbReference type="InterPro" id="IPR013507">
    <property type="entry name" value="DNA_mismatch_S5_2-like"/>
</dbReference>
<dbReference type="InterPro" id="IPR020568">
    <property type="entry name" value="Ribosomal_Su5_D2-typ_SF"/>
</dbReference>
<dbReference type="PROSITE" id="PS00058">
    <property type="entry name" value="DNA_MISMATCH_REPAIR_1"/>
    <property type="match status" value="1"/>
</dbReference>
<dbReference type="NCBIfam" id="TIGR00585">
    <property type="entry name" value="mutl"/>
    <property type="match status" value="1"/>
</dbReference>
<feature type="region of interest" description="Disordered" evidence="5">
    <location>
        <begin position="331"/>
        <end position="361"/>
    </location>
</feature>
<evidence type="ECO:0000256" key="3">
    <source>
        <dbReference type="ARBA" id="ARBA00023204"/>
    </source>
</evidence>
<dbReference type="Pfam" id="PF01119">
    <property type="entry name" value="DNA_mis_repair"/>
    <property type="match status" value="1"/>
</dbReference>
<dbReference type="GO" id="GO:0006298">
    <property type="term" value="P:mismatch repair"/>
    <property type="evidence" value="ECO:0007669"/>
    <property type="project" value="UniProtKB-UniRule"/>
</dbReference>
<dbReference type="InterPro" id="IPR042120">
    <property type="entry name" value="MutL_C_dimsub"/>
</dbReference>
<reference evidence="9" key="2">
    <citation type="submission" date="2012-08" db="EMBL/GenBank/DDBJ databases">
        <title>Finished genome of Desulfosporosinus meridiei DSM 13257.</title>
        <authorList>
            <person name="Huntemann M."/>
            <person name="Wei C.-L."/>
            <person name="Han J."/>
            <person name="Detter J.C."/>
            <person name="Han C."/>
            <person name="Davenport K."/>
            <person name="Daligault H."/>
            <person name="Erkkila T."/>
            <person name="Gu W."/>
            <person name="Munk A.C.C."/>
            <person name="Teshima H."/>
            <person name="Xu Y."/>
            <person name="Chain P."/>
            <person name="Tapia R."/>
            <person name="Chen A."/>
            <person name="Krypides N."/>
            <person name="Mavromatis K."/>
            <person name="Markowitz V."/>
            <person name="Szeto E."/>
            <person name="Ivanova N."/>
            <person name="Mikhailova N."/>
            <person name="Ovchinnikova G."/>
            <person name="Pagani I."/>
            <person name="Pati A."/>
            <person name="Goodwin L."/>
            <person name="Peters L."/>
            <person name="Pitluck S."/>
            <person name="Woyke T."/>
            <person name="Pester M."/>
            <person name="Spring S."/>
            <person name="Ollivier B."/>
            <person name="Rattei T."/>
            <person name="Klenk H.-P."/>
            <person name="Wagner M."/>
            <person name="Loy A."/>
        </authorList>
    </citation>
    <scope>NUCLEOTIDE SEQUENCE [LARGE SCALE GENOMIC DNA]</scope>
    <source>
        <strain evidence="9">ATCC BAA-275 / DSM 13257 / NCIMB 13706 / S10</strain>
    </source>
</reference>
<dbReference type="SUPFAM" id="SSF55874">
    <property type="entry name" value="ATPase domain of HSP90 chaperone/DNA topoisomerase II/histidine kinase"/>
    <property type="match status" value="1"/>
</dbReference>
<dbReference type="FunFam" id="3.30.565.10:FF:000003">
    <property type="entry name" value="DNA mismatch repair endonuclease MutL"/>
    <property type="match status" value="1"/>
</dbReference>
<comment type="similarity">
    <text evidence="1 4">Belongs to the DNA mismatch repair MutL/HexB family.</text>
</comment>
<dbReference type="InterPro" id="IPR020667">
    <property type="entry name" value="DNA_mismatch_repair_MutL"/>
</dbReference>
<name>J7IZA7_DESMD</name>
<dbReference type="InterPro" id="IPR042121">
    <property type="entry name" value="MutL_C_regsub"/>
</dbReference>
<dbReference type="InterPro" id="IPR014762">
    <property type="entry name" value="DNA_mismatch_repair_CS"/>
</dbReference>
<dbReference type="PANTHER" id="PTHR10073:SF12">
    <property type="entry name" value="DNA MISMATCH REPAIR PROTEIN MLH1"/>
    <property type="match status" value="1"/>
</dbReference>
<dbReference type="GO" id="GO:0032300">
    <property type="term" value="C:mismatch repair complex"/>
    <property type="evidence" value="ECO:0007669"/>
    <property type="project" value="InterPro"/>
</dbReference>
<dbReference type="eggNOG" id="COG0323">
    <property type="taxonomic scope" value="Bacteria"/>
</dbReference>
<dbReference type="KEGG" id="dmi:Desmer_2470"/>
<organism evidence="8 9">
    <name type="scientific">Desulfosporosinus meridiei (strain ATCC BAA-275 / DSM 13257 / KCTC 12902 / NCIMB 13706 / S10)</name>
    <dbReference type="NCBI Taxonomy" id="768704"/>
    <lineage>
        <taxon>Bacteria</taxon>
        <taxon>Bacillati</taxon>
        <taxon>Bacillota</taxon>
        <taxon>Clostridia</taxon>
        <taxon>Eubacteriales</taxon>
        <taxon>Desulfitobacteriaceae</taxon>
        <taxon>Desulfosporosinus</taxon>
    </lineage>
</organism>
<dbReference type="SUPFAM" id="SSF118116">
    <property type="entry name" value="DNA mismatch repair protein MutL"/>
    <property type="match status" value="1"/>
</dbReference>
<keyword evidence="3 4" id="KW-0234">DNA repair</keyword>
<gene>
    <name evidence="4" type="primary">mutL</name>
    <name evidence="8" type="ordered locus">Desmer_2470</name>
</gene>
<dbReference type="Pfam" id="PF08676">
    <property type="entry name" value="MutL_C"/>
    <property type="match status" value="1"/>
</dbReference>
<dbReference type="PANTHER" id="PTHR10073">
    <property type="entry name" value="DNA MISMATCH REPAIR PROTEIN MLH, PMS, MUTL"/>
    <property type="match status" value="1"/>
</dbReference>
<dbReference type="InterPro" id="IPR038973">
    <property type="entry name" value="MutL/Mlh/Pms-like"/>
</dbReference>
<dbReference type="InterPro" id="IPR037198">
    <property type="entry name" value="MutL_C_sf"/>
</dbReference>
<dbReference type="GO" id="GO:0140664">
    <property type="term" value="F:ATP-dependent DNA damage sensor activity"/>
    <property type="evidence" value="ECO:0007669"/>
    <property type="project" value="InterPro"/>
</dbReference>
<dbReference type="InterPro" id="IPR014790">
    <property type="entry name" value="MutL_C"/>
</dbReference>
<evidence type="ECO:0000256" key="5">
    <source>
        <dbReference type="SAM" id="MobiDB-lite"/>
    </source>
</evidence>
<feature type="compositionally biased region" description="Low complexity" evidence="5">
    <location>
        <begin position="332"/>
        <end position="351"/>
    </location>
</feature>
<keyword evidence="2 4" id="KW-0227">DNA damage</keyword>
<reference evidence="8 9" key="1">
    <citation type="journal article" date="2012" name="J. Bacteriol.">
        <title>Complete genome sequences of Desulfosporosinus orientis DSM765T, Desulfosporosinus youngiae DSM17734T, Desulfosporosinus meridiei DSM13257T, and Desulfosporosinus acidiphilus DSM22704T.</title>
        <authorList>
            <person name="Pester M."/>
            <person name="Brambilla E."/>
            <person name="Alazard D."/>
            <person name="Rattei T."/>
            <person name="Weinmaier T."/>
            <person name="Han J."/>
            <person name="Lucas S."/>
            <person name="Lapidus A."/>
            <person name="Cheng J.F."/>
            <person name="Goodwin L."/>
            <person name="Pitluck S."/>
            <person name="Peters L."/>
            <person name="Ovchinnikova G."/>
            <person name="Teshima H."/>
            <person name="Detter J.C."/>
            <person name="Han C.S."/>
            <person name="Tapia R."/>
            <person name="Land M.L."/>
            <person name="Hauser L."/>
            <person name="Kyrpides N.C."/>
            <person name="Ivanova N.N."/>
            <person name="Pagani I."/>
            <person name="Huntmann M."/>
            <person name="Wei C.L."/>
            <person name="Davenport K.W."/>
            <person name="Daligault H."/>
            <person name="Chain P.S."/>
            <person name="Chen A."/>
            <person name="Mavromatis K."/>
            <person name="Markowitz V."/>
            <person name="Szeto E."/>
            <person name="Mikhailova N."/>
            <person name="Pati A."/>
            <person name="Wagner M."/>
            <person name="Woyke T."/>
            <person name="Ollivier B."/>
            <person name="Klenk H.P."/>
            <person name="Spring S."/>
            <person name="Loy A."/>
        </authorList>
    </citation>
    <scope>NUCLEOTIDE SEQUENCE [LARGE SCALE GENOMIC DNA]</scope>
    <source>
        <strain evidence="9">ATCC BAA-275 / DSM 13257 / NCIMB 13706 / S10</strain>
    </source>
</reference>
<accession>J7IZA7</accession>
<dbReference type="RefSeq" id="WP_014903301.1">
    <property type="nucleotide sequence ID" value="NC_018515.1"/>
</dbReference>
<evidence type="ECO:0000259" key="7">
    <source>
        <dbReference type="SMART" id="SM01340"/>
    </source>
</evidence>